<evidence type="ECO:0000256" key="1">
    <source>
        <dbReference type="SAM" id="MobiDB-lite"/>
    </source>
</evidence>
<evidence type="ECO:0000313" key="2">
    <source>
        <dbReference type="EMBL" id="GFQ78036.1"/>
    </source>
</evidence>
<feature type="non-terminal residue" evidence="2">
    <location>
        <position position="152"/>
    </location>
</feature>
<protein>
    <submittedName>
        <fullName evidence="2">Uncharacterized protein</fullName>
    </submittedName>
</protein>
<name>A0A8X6KMD5_TRICU</name>
<sequence length="152" mass="17000">MDAYKAYASRPFKPQTDCQKRSVIVQRLKQLDTLITGYNRLLNLPECPGNAVLMQMTRKEKIDGIAKKELLKKTEPEKKGLNQNAEIGYSQPFTSTSSNDDTITELMDVTPDEGNEISRSSSASPIPSEAENEDEIEEEEGFAQIQMALDDP</sequence>
<evidence type="ECO:0000313" key="3">
    <source>
        <dbReference type="Proteomes" id="UP000887116"/>
    </source>
</evidence>
<reference evidence="2" key="1">
    <citation type="submission" date="2020-07" db="EMBL/GenBank/DDBJ databases">
        <title>Multicomponent nature underlies the extraordinary mechanical properties of spider dragline silk.</title>
        <authorList>
            <person name="Kono N."/>
            <person name="Nakamura H."/>
            <person name="Mori M."/>
            <person name="Yoshida Y."/>
            <person name="Ohtoshi R."/>
            <person name="Malay A.D."/>
            <person name="Moran D.A.P."/>
            <person name="Tomita M."/>
            <person name="Numata K."/>
            <person name="Arakawa K."/>
        </authorList>
    </citation>
    <scope>NUCLEOTIDE SEQUENCE</scope>
</reference>
<feature type="compositionally biased region" description="Low complexity" evidence="1">
    <location>
        <begin position="117"/>
        <end position="129"/>
    </location>
</feature>
<proteinExistence type="predicted"/>
<keyword evidence="3" id="KW-1185">Reference proteome</keyword>
<organism evidence="2 3">
    <name type="scientific">Trichonephila clavata</name>
    <name type="common">Joro spider</name>
    <name type="synonym">Nephila clavata</name>
    <dbReference type="NCBI Taxonomy" id="2740835"/>
    <lineage>
        <taxon>Eukaryota</taxon>
        <taxon>Metazoa</taxon>
        <taxon>Ecdysozoa</taxon>
        <taxon>Arthropoda</taxon>
        <taxon>Chelicerata</taxon>
        <taxon>Arachnida</taxon>
        <taxon>Araneae</taxon>
        <taxon>Araneomorphae</taxon>
        <taxon>Entelegynae</taxon>
        <taxon>Araneoidea</taxon>
        <taxon>Nephilidae</taxon>
        <taxon>Trichonephila</taxon>
    </lineage>
</organism>
<gene>
    <name evidence="2" type="ORF">TNCT_12841</name>
</gene>
<feature type="compositionally biased region" description="Acidic residues" evidence="1">
    <location>
        <begin position="130"/>
        <end position="140"/>
    </location>
</feature>
<accession>A0A8X6KMD5</accession>
<dbReference type="Proteomes" id="UP000887116">
    <property type="component" value="Unassembled WGS sequence"/>
</dbReference>
<dbReference type="AlphaFoldDB" id="A0A8X6KMD5"/>
<feature type="region of interest" description="Disordered" evidence="1">
    <location>
        <begin position="75"/>
        <end position="140"/>
    </location>
</feature>
<dbReference type="EMBL" id="BMAO01011964">
    <property type="protein sequence ID" value="GFQ78036.1"/>
    <property type="molecule type" value="Genomic_DNA"/>
</dbReference>
<comment type="caution">
    <text evidence="2">The sequence shown here is derived from an EMBL/GenBank/DDBJ whole genome shotgun (WGS) entry which is preliminary data.</text>
</comment>
<feature type="compositionally biased region" description="Polar residues" evidence="1">
    <location>
        <begin position="91"/>
        <end position="101"/>
    </location>
</feature>